<dbReference type="Gene3D" id="3.40.30.10">
    <property type="entry name" value="Glutaredoxin"/>
    <property type="match status" value="1"/>
</dbReference>
<gene>
    <name evidence="2" type="ORF">PSEUBRA_SCAF3g04034</name>
</gene>
<dbReference type="AlphaFoldDB" id="V5EN92"/>
<dbReference type="OrthoDB" id="249703at2759"/>
<dbReference type="InterPro" id="IPR004045">
    <property type="entry name" value="Glutathione_S-Trfase_N"/>
</dbReference>
<keyword evidence="3" id="KW-1185">Reference proteome</keyword>
<evidence type="ECO:0000259" key="1">
    <source>
        <dbReference type="Pfam" id="PF13409"/>
    </source>
</evidence>
<dbReference type="Pfam" id="PF13409">
    <property type="entry name" value="GST_N_2"/>
    <property type="match status" value="1"/>
</dbReference>
<proteinExistence type="predicted"/>
<dbReference type="EMBL" id="KI545873">
    <property type="protein sequence ID" value="EST06540.1"/>
    <property type="molecule type" value="Genomic_DNA"/>
</dbReference>
<dbReference type="InterPro" id="IPR036249">
    <property type="entry name" value="Thioredoxin-like_sf"/>
</dbReference>
<dbReference type="SUPFAM" id="SSF52833">
    <property type="entry name" value="Thioredoxin-like"/>
    <property type="match status" value="1"/>
</dbReference>
<protein>
    <recommendedName>
        <fullName evidence="1">GST N-terminal domain-containing protein</fullName>
    </recommendedName>
</protein>
<evidence type="ECO:0000313" key="3">
    <source>
        <dbReference type="Proteomes" id="UP000019377"/>
    </source>
</evidence>
<dbReference type="HOGENOM" id="CLU_089382_0_0_1"/>
<evidence type="ECO:0000313" key="2">
    <source>
        <dbReference type="EMBL" id="EST06540.1"/>
    </source>
</evidence>
<dbReference type="CDD" id="cd00570">
    <property type="entry name" value="GST_N_family"/>
    <property type="match status" value="1"/>
</dbReference>
<name>V5EN92_KALBG</name>
<organism evidence="2 3">
    <name type="scientific">Kalmanozyma brasiliensis (strain GHG001)</name>
    <name type="common">Yeast</name>
    <name type="synonym">Pseudozyma brasiliensis</name>
    <dbReference type="NCBI Taxonomy" id="1365824"/>
    <lineage>
        <taxon>Eukaryota</taxon>
        <taxon>Fungi</taxon>
        <taxon>Dikarya</taxon>
        <taxon>Basidiomycota</taxon>
        <taxon>Ustilaginomycotina</taxon>
        <taxon>Ustilaginomycetes</taxon>
        <taxon>Ustilaginales</taxon>
        <taxon>Ustilaginaceae</taxon>
        <taxon>Kalmanozyma</taxon>
    </lineage>
</organism>
<dbReference type="STRING" id="1365824.V5EN92"/>
<dbReference type="eggNOG" id="ENOG502S98U">
    <property type="taxonomic scope" value="Eukaryota"/>
</dbReference>
<reference evidence="3" key="1">
    <citation type="journal article" date="2013" name="Genome Announc.">
        <title>Draft genome sequence of Pseudozyma brasiliensis sp. nov. strain GHG001, a high producer of endo-1,4-xylanase isolated from an insect pest of sugarcane.</title>
        <authorList>
            <person name="Oliveira J.V.D.C."/>
            <person name="dos Santos R.A.C."/>
            <person name="Borges T.A."/>
            <person name="Riano-Pachon D.M."/>
            <person name="Goldman G.H."/>
        </authorList>
    </citation>
    <scope>NUCLEOTIDE SEQUENCE [LARGE SCALE GENOMIC DNA]</scope>
    <source>
        <strain evidence="3">GHG001</strain>
    </source>
</reference>
<feature type="domain" description="GST N-terminal" evidence="1">
    <location>
        <begin position="23"/>
        <end position="94"/>
    </location>
</feature>
<dbReference type="Proteomes" id="UP000019377">
    <property type="component" value="Unassembled WGS sequence"/>
</dbReference>
<accession>V5EN92</accession>
<sequence length="192" mass="20896">MTTPEIHHAPSERGTIELIGPSHCTFTRSIALALHELGIPYIAIHRAPHSADVRSLNPYGLTPVLRHRQEGLYASPETTVVLSASHAVRRYIDEHLAPLCSRSTLTPPLRVGDAKSVVERSKCDAWIESISHTLFPAIEAGYVGSALQMRKNGADGETINVALELELNRVQALLEIVESQAKAAEPARQEGS</sequence>